<comment type="caution">
    <text evidence="2">The sequence shown here is derived from an EMBL/GenBank/DDBJ whole genome shotgun (WGS) entry which is preliminary data.</text>
</comment>
<protein>
    <submittedName>
        <fullName evidence="2">Uncharacterized protein</fullName>
    </submittedName>
</protein>
<evidence type="ECO:0000313" key="3">
    <source>
        <dbReference type="Proteomes" id="UP001143981"/>
    </source>
</evidence>
<feature type="region of interest" description="Disordered" evidence="1">
    <location>
        <begin position="1"/>
        <end position="24"/>
    </location>
</feature>
<dbReference type="EMBL" id="JANBOI010001891">
    <property type="protein sequence ID" value="KAJ1725931.1"/>
    <property type="molecule type" value="Genomic_DNA"/>
</dbReference>
<feature type="region of interest" description="Disordered" evidence="1">
    <location>
        <begin position="52"/>
        <end position="86"/>
    </location>
</feature>
<reference evidence="2" key="1">
    <citation type="submission" date="2022-07" db="EMBL/GenBank/DDBJ databases">
        <title>Phylogenomic reconstructions and comparative analyses of Kickxellomycotina fungi.</title>
        <authorList>
            <person name="Reynolds N.K."/>
            <person name="Stajich J.E."/>
            <person name="Barry K."/>
            <person name="Grigoriev I.V."/>
            <person name="Crous P."/>
            <person name="Smith M.E."/>
        </authorList>
    </citation>
    <scope>NUCLEOTIDE SEQUENCE</scope>
    <source>
        <strain evidence="2">BCRC 34381</strain>
    </source>
</reference>
<dbReference type="Proteomes" id="UP001143981">
    <property type="component" value="Unassembled WGS sequence"/>
</dbReference>
<accession>A0A9W7Y8P2</accession>
<organism evidence="2 3">
    <name type="scientific">Coemansia biformis</name>
    <dbReference type="NCBI Taxonomy" id="1286918"/>
    <lineage>
        <taxon>Eukaryota</taxon>
        <taxon>Fungi</taxon>
        <taxon>Fungi incertae sedis</taxon>
        <taxon>Zoopagomycota</taxon>
        <taxon>Kickxellomycotina</taxon>
        <taxon>Kickxellomycetes</taxon>
        <taxon>Kickxellales</taxon>
        <taxon>Kickxellaceae</taxon>
        <taxon>Coemansia</taxon>
    </lineage>
</organism>
<evidence type="ECO:0000313" key="2">
    <source>
        <dbReference type="EMBL" id="KAJ1725931.1"/>
    </source>
</evidence>
<dbReference type="AlphaFoldDB" id="A0A9W7Y8P2"/>
<evidence type="ECO:0000256" key="1">
    <source>
        <dbReference type="SAM" id="MobiDB-lite"/>
    </source>
</evidence>
<name>A0A9W7Y8P2_9FUNG</name>
<gene>
    <name evidence="2" type="ORF">LPJ61_005536</name>
</gene>
<dbReference type="OrthoDB" id="5597922at2759"/>
<feature type="compositionally biased region" description="Basic residues" evidence="1">
    <location>
        <begin position="9"/>
        <end position="19"/>
    </location>
</feature>
<sequence length="86" mass="9866">RTAPPPLTKKQRQSRKKAERQREEHALAAELQEQRLRAHRCELEDLRSREQWAAERRKAARQPPSGAAPSHARGAPALVDGKLIWM</sequence>
<keyword evidence="3" id="KW-1185">Reference proteome</keyword>
<feature type="non-terminal residue" evidence="2">
    <location>
        <position position="1"/>
    </location>
</feature>
<proteinExistence type="predicted"/>